<evidence type="ECO:0000313" key="2">
    <source>
        <dbReference type="Proteomes" id="UP000800235"/>
    </source>
</evidence>
<keyword evidence="2" id="KW-1185">Reference proteome</keyword>
<comment type="caution">
    <text evidence="1">The sequence shown here is derived from an EMBL/GenBank/DDBJ whole genome shotgun (WGS) entry which is preliminary data.</text>
</comment>
<protein>
    <submittedName>
        <fullName evidence="1">Uncharacterized protein</fullName>
    </submittedName>
</protein>
<dbReference type="EMBL" id="MU007037">
    <property type="protein sequence ID" value="KAF2430740.1"/>
    <property type="molecule type" value="Genomic_DNA"/>
</dbReference>
<reference evidence="1" key="1">
    <citation type="journal article" date="2020" name="Stud. Mycol.">
        <title>101 Dothideomycetes genomes: a test case for predicting lifestyles and emergence of pathogens.</title>
        <authorList>
            <person name="Haridas S."/>
            <person name="Albert R."/>
            <person name="Binder M."/>
            <person name="Bloem J."/>
            <person name="Labutti K."/>
            <person name="Salamov A."/>
            <person name="Andreopoulos B."/>
            <person name="Baker S."/>
            <person name="Barry K."/>
            <person name="Bills G."/>
            <person name="Bluhm B."/>
            <person name="Cannon C."/>
            <person name="Castanera R."/>
            <person name="Culley D."/>
            <person name="Daum C."/>
            <person name="Ezra D."/>
            <person name="Gonzalez J."/>
            <person name="Henrissat B."/>
            <person name="Kuo A."/>
            <person name="Liang C."/>
            <person name="Lipzen A."/>
            <person name="Lutzoni F."/>
            <person name="Magnuson J."/>
            <person name="Mondo S."/>
            <person name="Nolan M."/>
            <person name="Ohm R."/>
            <person name="Pangilinan J."/>
            <person name="Park H.-J."/>
            <person name="Ramirez L."/>
            <person name="Alfaro M."/>
            <person name="Sun H."/>
            <person name="Tritt A."/>
            <person name="Yoshinaga Y."/>
            <person name="Zwiers L.-H."/>
            <person name="Turgeon B."/>
            <person name="Goodwin S."/>
            <person name="Spatafora J."/>
            <person name="Crous P."/>
            <person name="Grigoriev I."/>
        </authorList>
    </citation>
    <scope>NUCLEOTIDE SEQUENCE</scope>
    <source>
        <strain evidence="1">CBS 130266</strain>
    </source>
</reference>
<name>A0A9P4NS99_9PEZI</name>
<dbReference type="AlphaFoldDB" id="A0A9P4NS99"/>
<proteinExistence type="predicted"/>
<evidence type="ECO:0000313" key="1">
    <source>
        <dbReference type="EMBL" id="KAF2430740.1"/>
    </source>
</evidence>
<accession>A0A9P4NS99</accession>
<gene>
    <name evidence="1" type="ORF">EJ08DRAFT_219760</name>
</gene>
<sequence length="127" mass="14919">MRQEVRRLIQEVCVQRRIEKAMVIDTFLNPDDEKIIDNLDEFTGEFEADLIEMFQPESEDEEVVEESIVRVTHNEAANALAVLTLYEEQANDGDPNLLLRLQKLERQITVRRIKGGKQMELTHYFKQ</sequence>
<dbReference type="Proteomes" id="UP000800235">
    <property type="component" value="Unassembled WGS sequence"/>
</dbReference>
<dbReference type="OrthoDB" id="125347at2759"/>
<organism evidence="1 2">
    <name type="scientific">Tothia fuscella</name>
    <dbReference type="NCBI Taxonomy" id="1048955"/>
    <lineage>
        <taxon>Eukaryota</taxon>
        <taxon>Fungi</taxon>
        <taxon>Dikarya</taxon>
        <taxon>Ascomycota</taxon>
        <taxon>Pezizomycotina</taxon>
        <taxon>Dothideomycetes</taxon>
        <taxon>Pleosporomycetidae</taxon>
        <taxon>Venturiales</taxon>
        <taxon>Cylindrosympodiaceae</taxon>
        <taxon>Tothia</taxon>
    </lineage>
</organism>